<dbReference type="EMBL" id="JBHTLJ010000004">
    <property type="protein sequence ID" value="MFD1163590.1"/>
    <property type="molecule type" value="Genomic_DNA"/>
</dbReference>
<name>A0ABW3REM4_9FLAO</name>
<sequence>MKTYILDIIPKIQRFSQKLDNLTILLHKHWVILDEDSSRKCVFIFREKDNQLLISNDGKIEKGNWEYLGNNSLLIDRKDGSFLFKHGFIDDYVLALKVDGKEEYALLVNEKWFEKQLKSLDKILSFLNERYIEQKEQLSITIPNIETLNANSEKESTNPLSINDFSNSIDKIKIPESIKKNFYSEKSFLLYSIEEIDYYIKFFKSKEYPFYAALVLDKKNIKLSPKLRQNLLMVAKRDFGLETINEVINTIANNIYN</sequence>
<evidence type="ECO:0000313" key="2">
    <source>
        <dbReference type="Proteomes" id="UP001597163"/>
    </source>
</evidence>
<comment type="caution">
    <text evidence="1">The sequence shown here is derived from an EMBL/GenBank/DDBJ whole genome shotgun (WGS) entry which is preliminary data.</text>
</comment>
<dbReference type="Proteomes" id="UP001597163">
    <property type="component" value="Unassembled WGS sequence"/>
</dbReference>
<reference evidence="2" key="1">
    <citation type="journal article" date="2019" name="Int. J. Syst. Evol. Microbiol.">
        <title>The Global Catalogue of Microorganisms (GCM) 10K type strain sequencing project: providing services to taxonomists for standard genome sequencing and annotation.</title>
        <authorList>
            <consortium name="The Broad Institute Genomics Platform"/>
            <consortium name="The Broad Institute Genome Sequencing Center for Infectious Disease"/>
            <person name="Wu L."/>
            <person name="Ma J."/>
        </authorList>
    </citation>
    <scope>NUCLEOTIDE SEQUENCE [LARGE SCALE GENOMIC DNA]</scope>
    <source>
        <strain evidence="2">CCUG 63246</strain>
    </source>
</reference>
<evidence type="ECO:0000313" key="1">
    <source>
        <dbReference type="EMBL" id="MFD1163590.1"/>
    </source>
</evidence>
<organism evidence="1 2">
    <name type="scientific">Hwangdonia seohaensis</name>
    <dbReference type="NCBI Taxonomy" id="1240727"/>
    <lineage>
        <taxon>Bacteria</taxon>
        <taxon>Pseudomonadati</taxon>
        <taxon>Bacteroidota</taxon>
        <taxon>Flavobacteriia</taxon>
        <taxon>Flavobacteriales</taxon>
        <taxon>Flavobacteriaceae</taxon>
        <taxon>Hwangdonia</taxon>
    </lineage>
</organism>
<protein>
    <submittedName>
        <fullName evidence="1">Uncharacterized protein</fullName>
    </submittedName>
</protein>
<keyword evidence="2" id="KW-1185">Reference proteome</keyword>
<accession>A0ABW3REM4</accession>
<gene>
    <name evidence="1" type="ORF">ACFQ2E_14250</name>
</gene>
<dbReference type="RefSeq" id="WP_311940905.1">
    <property type="nucleotide sequence ID" value="NZ_JAVSCK010000004.1"/>
</dbReference>
<proteinExistence type="predicted"/>